<protein>
    <submittedName>
        <fullName evidence="1">DUF1667 domain-containing protein</fullName>
    </submittedName>
</protein>
<evidence type="ECO:0000313" key="1">
    <source>
        <dbReference type="EMBL" id="QOW61060.1"/>
    </source>
</evidence>
<dbReference type="Pfam" id="PF07892">
    <property type="entry name" value="DUF1667"/>
    <property type="match status" value="1"/>
</dbReference>
<dbReference type="SUPFAM" id="SSF160148">
    <property type="entry name" value="CPE0013-like"/>
    <property type="match status" value="1"/>
</dbReference>
<organism evidence="1 2">
    <name type="scientific">Treponema pedis</name>
    <dbReference type="NCBI Taxonomy" id="409322"/>
    <lineage>
        <taxon>Bacteria</taxon>
        <taxon>Pseudomonadati</taxon>
        <taxon>Spirochaetota</taxon>
        <taxon>Spirochaetia</taxon>
        <taxon>Spirochaetales</taxon>
        <taxon>Treponemataceae</taxon>
        <taxon>Treponema</taxon>
    </lineage>
</organism>
<name>A0A7S6WPQ7_9SPIR</name>
<dbReference type="Proteomes" id="UP000593915">
    <property type="component" value="Chromosome"/>
</dbReference>
<dbReference type="PANTHER" id="PTHR39450">
    <property type="entry name" value="MOLYBDOPTERIN OXIDOREDUCTASE, 4FE-4S CLUSTER-BINDING SUBUNIT"/>
    <property type="match status" value="1"/>
</dbReference>
<accession>A0A7S6WPQ7</accession>
<evidence type="ECO:0000313" key="2">
    <source>
        <dbReference type="Proteomes" id="UP000593915"/>
    </source>
</evidence>
<dbReference type="InterPro" id="IPR012460">
    <property type="entry name" value="DUF1667"/>
</dbReference>
<dbReference type="InterPro" id="IPR036593">
    <property type="entry name" value="CPE0013-like_sf"/>
</dbReference>
<dbReference type="PANTHER" id="PTHR39450:SF1">
    <property type="entry name" value="DUF1667 DOMAIN-CONTAINING PROTEIN"/>
    <property type="match status" value="1"/>
</dbReference>
<sequence length="147" mass="15559">MQIKNFTCTACPRGCGLTVRIENSEKQNLNEITVTGNKCPKGETYGKQEAVCPMRMLTTTVACIAGGNKRLSVKLSCPVPLKSFPEYMRHIRSVTVLSSCKAGDIIVKDFCASGTDLIATGSYDISGIALNSLDGSSETGSSEGGIL</sequence>
<gene>
    <name evidence="1" type="ORF">IFE08_01190</name>
</gene>
<dbReference type="EMBL" id="CP061839">
    <property type="protein sequence ID" value="QOW61060.1"/>
    <property type="molecule type" value="Genomic_DNA"/>
</dbReference>
<dbReference type="AlphaFoldDB" id="A0A7S6WPQ7"/>
<reference evidence="1 2" key="1">
    <citation type="submission" date="2020-09" db="EMBL/GenBank/DDBJ databases">
        <title>Characterization of Treponema spp. from bovine digital dermatitis in Korea.</title>
        <authorList>
            <person name="Espiritu H.M."/>
            <person name="Cho Y.I."/>
            <person name="Mamuad L."/>
        </authorList>
    </citation>
    <scope>NUCLEOTIDE SEQUENCE [LARGE SCALE GENOMIC DNA]</scope>
    <source>
        <strain evidence="1 2">KS1</strain>
    </source>
</reference>
<dbReference type="Gene3D" id="3.10.530.10">
    <property type="entry name" value="CPE0013-like"/>
    <property type="match status" value="1"/>
</dbReference>
<dbReference type="RefSeq" id="WP_029410138.1">
    <property type="nucleotide sequence ID" value="NZ_CP061839.1"/>
</dbReference>
<proteinExistence type="predicted"/>